<organism evidence="1">
    <name type="scientific">Anguilla anguilla</name>
    <name type="common">European freshwater eel</name>
    <name type="synonym">Muraena anguilla</name>
    <dbReference type="NCBI Taxonomy" id="7936"/>
    <lineage>
        <taxon>Eukaryota</taxon>
        <taxon>Metazoa</taxon>
        <taxon>Chordata</taxon>
        <taxon>Craniata</taxon>
        <taxon>Vertebrata</taxon>
        <taxon>Euteleostomi</taxon>
        <taxon>Actinopterygii</taxon>
        <taxon>Neopterygii</taxon>
        <taxon>Teleostei</taxon>
        <taxon>Anguilliformes</taxon>
        <taxon>Anguillidae</taxon>
        <taxon>Anguilla</taxon>
    </lineage>
</organism>
<name>A0A0E9QE78_ANGAN</name>
<dbReference type="EMBL" id="GBXM01094174">
    <property type="protein sequence ID" value="JAH14403.1"/>
    <property type="molecule type" value="Transcribed_RNA"/>
</dbReference>
<dbReference type="AlphaFoldDB" id="A0A0E9QE78"/>
<proteinExistence type="predicted"/>
<reference evidence="1" key="1">
    <citation type="submission" date="2014-11" db="EMBL/GenBank/DDBJ databases">
        <authorList>
            <person name="Amaro Gonzalez C."/>
        </authorList>
    </citation>
    <scope>NUCLEOTIDE SEQUENCE</scope>
</reference>
<evidence type="ECO:0000313" key="1">
    <source>
        <dbReference type="EMBL" id="JAH14403.1"/>
    </source>
</evidence>
<accession>A0A0E9QE78</accession>
<sequence>MSVMCKAVCYCNKSSKIKNEKPNSLSYANFVCV</sequence>
<protein>
    <submittedName>
        <fullName evidence="1">Uncharacterized protein</fullName>
    </submittedName>
</protein>
<reference evidence="1" key="2">
    <citation type="journal article" date="2015" name="Fish Shellfish Immunol.">
        <title>Early steps in the European eel (Anguilla anguilla)-Vibrio vulnificus interaction in the gills: Role of the RtxA13 toxin.</title>
        <authorList>
            <person name="Callol A."/>
            <person name="Pajuelo D."/>
            <person name="Ebbesson L."/>
            <person name="Teles M."/>
            <person name="MacKenzie S."/>
            <person name="Amaro C."/>
        </authorList>
    </citation>
    <scope>NUCLEOTIDE SEQUENCE</scope>
</reference>